<organism evidence="2 3">
    <name type="scientific">Nodularia phage vB_NpeS-2AV2</name>
    <dbReference type="NCBI Taxonomy" id="1777122"/>
    <lineage>
        <taxon>Viruses</taxon>
        <taxon>Duplodnaviria</taxon>
        <taxon>Heunggongvirae</taxon>
        <taxon>Uroviricota</taxon>
        <taxon>Caudoviricetes</taxon>
        <taxon>Ravarandavirus</taxon>
        <taxon>Ravarandavirus rv2AV2</taxon>
    </lineage>
</organism>
<keyword evidence="3" id="KW-1185">Reference proteome</keyword>
<keyword evidence="1" id="KW-0175">Coiled coil</keyword>
<feature type="coiled-coil region" evidence="1">
    <location>
        <begin position="154"/>
        <end position="188"/>
    </location>
</feature>
<evidence type="ECO:0000313" key="3">
    <source>
        <dbReference type="Proteomes" id="UP000225722"/>
    </source>
</evidence>
<evidence type="ECO:0000256" key="1">
    <source>
        <dbReference type="SAM" id="Coils"/>
    </source>
</evidence>
<evidence type="ECO:0000313" key="2">
    <source>
        <dbReference type="EMBL" id="ALY07571.1"/>
    </source>
</evidence>
<reference evidence="3" key="1">
    <citation type="submission" date="2015-12" db="EMBL/GenBank/DDBJ databases">
        <authorList>
            <person name="Sencilo A."/>
            <person name="Bamford D.H."/>
            <person name="Roine E."/>
        </authorList>
    </citation>
    <scope>NUCLEOTIDE SEQUENCE [LARGE SCALE GENOMIC DNA]</scope>
</reference>
<name>A0A1L2BX14_9CAUD</name>
<gene>
    <name evidence="2" type="ORF">2AV2_119</name>
</gene>
<proteinExistence type="predicted"/>
<dbReference type="Proteomes" id="UP000225722">
    <property type="component" value="Segment"/>
</dbReference>
<dbReference type="EMBL" id="KU230356">
    <property type="protein sequence ID" value="ALY07571.1"/>
    <property type="molecule type" value="Genomic_DNA"/>
</dbReference>
<sequence length="213" mass="23024">MPGKLNLSLNAPATYTALGQWTGVSQATVNAALNGDQGAAAQILDFSEQAKARASNAETILNAATEGVEALGEVIALEAQFLGTASQTFTTAAKAVNSTFQKDKKFQHSLIEGQVQHRLAVDEENVRHKRALNLLPMESKTRETIAGINYETKRYQLNQQVNEARENRKEALNQLSTRQKQLQSLQRVGGGGKGLGSPIANGVKGFFNFLFGH</sequence>
<protein>
    <submittedName>
        <fullName evidence="2">Uncharacterized protein</fullName>
    </submittedName>
</protein>
<accession>A0A1L2BX14</accession>